<evidence type="ECO:0000313" key="2">
    <source>
        <dbReference type="Proteomes" id="UP000789920"/>
    </source>
</evidence>
<feature type="non-terminal residue" evidence="1">
    <location>
        <position position="138"/>
    </location>
</feature>
<gene>
    <name evidence="1" type="ORF">RPERSI_LOCUS15538</name>
</gene>
<accession>A0ACA9QUH9</accession>
<dbReference type="Proteomes" id="UP000789920">
    <property type="component" value="Unassembled WGS sequence"/>
</dbReference>
<dbReference type="EMBL" id="CAJVQC010037390">
    <property type="protein sequence ID" value="CAG8763720.1"/>
    <property type="molecule type" value="Genomic_DNA"/>
</dbReference>
<reference evidence="1" key="1">
    <citation type="submission" date="2021-06" db="EMBL/GenBank/DDBJ databases">
        <authorList>
            <person name="Kallberg Y."/>
            <person name="Tangrot J."/>
            <person name="Rosling A."/>
        </authorList>
    </citation>
    <scope>NUCLEOTIDE SEQUENCE</scope>
    <source>
        <strain evidence="1">MA461A</strain>
    </source>
</reference>
<keyword evidence="2" id="KW-1185">Reference proteome</keyword>
<feature type="non-terminal residue" evidence="1">
    <location>
        <position position="1"/>
    </location>
</feature>
<evidence type="ECO:0000313" key="1">
    <source>
        <dbReference type="EMBL" id="CAG8763720.1"/>
    </source>
</evidence>
<protein>
    <submittedName>
        <fullName evidence="1">4911_t:CDS:1</fullName>
    </submittedName>
</protein>
<name>A0ACA9QUH9_9GLOM</name>
<comment type="caution">
    <text evidence="1">The sequence shown here is derived from an EMBL/GenBank/DDBJ whole genome shotgun (WGS) entry which is preliminary data.</text>
</comment>
<proteinExistence type="predicted"/>
<organism evidence="1 2">
    <name type="scientific">Racocetra persica</name>
    <dbReference type="NCBI Taxonomy" id="160502"/>
    <lineage>
        <taxon>Eukaryota</taxon>
        <taxon>Fungi</taxon>
        <taxon>Fungi incertae sedis</taxon>
        <taxon>Mucoromycota</taxon>
        <taxon>Glomeromycotina</taxon>
        <taxon>Glomeromycetes</taxon>
        <taxon>Diversisporales</taxon>
        <taxon>Gigasporaceae</taxon>
        <taxon>Racocetra</taxon>
    </lineage>
</organism>
<sequence length="138" mass="15809">FIPVWEFHHLFPGHGRCGSSRSDLIAIVVNQTNLQFLFFLIEFEQNGFEVHKDEIVAVFEAAHEFNRILSLGDYQTEDETNNVKTDVENVLKLVTYLREVVCHDGDWIKNMIILAAGIQPPSLQYVSKNPQNLSSFSK</sequence>